<dbReference type="FunFam" id="1.10.510.10:FF:000571">
    <property type="entry name" value="Maternal embryonic leucine zipper kinase"/>
    <property type="match status" value="1"/>
</dbReference>
<dbReference type="Gene3D" id="1.10.510.10">
    <property type="entry name" value="Transferase(Phosphotransferase) domain 1"/>
    <property type="match status" value="1"/>
</dbReference>
<feature type="region of interest" description="Disordered" evidence="4">
    <location>
        <begin position="430"/>
        <end position="533"/>
    </location>
</feature>
<dbReference type="STRING" id="157072.A0A024UW20"/>
<evidence type="ECO:0000313" key="6">
    <source>
        <dbReference type="EMBL" id="ETW10155.1"/>
    </source>
</evidence>
<dbReference type="Pfam" id="PF00069">
    <property type="entry name" value="Pkinase"/>
    <property type="match status" value="1"/>
</dbReference>
<evidence type="ECO:0000256" key="1">
    <source>
        <dbReference type="ARBA" id="ARBA00022741"/>
    </source>
</evidence>
<proteinExistence type="predicted"/>
<keyword evidence="6" id="KW-0808">Transferase</keyword>
<keyword evidence="2 3" id="KW-0067">ATP-binding</keyword>
<dbReference type="InterPro" id="IPR011009">
    <property type="entry name" value="Kinase-like_dom_sf"/>
</dbReference>
<dbReference type="AlphaFoldDB" id="A0A024UW20"/>
<keyword evidence="6" id="KW-0418">Kinase</keyword>
<dbReference type="GeneID" id="20077575"/>
<feature type="region of interest" description="Disordered" evidence="4">
    <location>
        <begin position="1"/>
        <end position="43"/>
    </location>
</feature>
<dbReference type="GO" id="GO:0005524">
    <property type="term" value="F:ATP binding"/>
    <property type="evidence" value="ECO:0007669"/>
    <property type="project" value="UniProtKB-UniRule"/>
</dbReference>
<dbReference type="PANTHER" id="PTHR24346">
    <property type="entry name" value="MAP/MICROTUBULE AFFINITY-REGULATING KINASE"/>
    <property type="match status" value="1"/>
</dbReference>
<dbReference type="PROSITE" id="PS50011">
    <property type="entry name" value="PROTEIN_KINASE_DOM"/>
    <property type="match status" value="1"/>
</dbReference>
<dbReference type="InterPro" id="IPR000719">
    <property type="entry name" value="Prot_kinase_dom"/>
</dbReference>
<feature type="compositionally biased region" description="Basic and acidic residues" evidence="4">
    <location>
        <begin position="436"/>
        <end position="445"/>
    </location>
</feature>
<feature type="domain" description="Protein kinase" evidence="5">
    <location>
        <begin position="97"/>
        <end position="366"/>
    </location>
</feature>
<sequence length="548" mass="60553">MSDGVKGMPPNTPPAKNDADEMEEGEAPSPLKANIHSDRRESFTHMKTYANITSDRPVMPMLKALKEAPNFRHSSFFETSTVSKNHDEAGHKRLNQYILYNVIGQGAYGKVRKAYWPERDKYYAIKIINKKHVRRLSRSTRGPGGDGLEGIRKEFAIWKQLIHPNIVKLKEVIDAPQSEKMYMVSELIEGGCVVDGETTCTPLVETQANRFFCQLIEGIDFLHFHKIIHRDIKPSNLLVGSDGVLKITDFGMSQVFENENDDFRQTVGTGPFLAPEMLTGGKFKGKPVDIWACGVTLYMFVYGRLPFQADRIPELYDKIKNQPVEYPAHVGDRPIHPDLIDLLQGILNRDPDARLTTAGIRAHKWTKSMFSRVSSLVMLEPISLTPEHVISAISPIHLYEKLHSKIKALVLVNKLGHAIQKNDRISLPTLTSPEKALLENPDKPNDAPPRPHVKATIISGGINHQESPIAPTSAASQTPSPRTTFVRATPGTPPENSKHAVAKKAVVLEANDGSSTTNQASASAPLPSSRSVAKVPTTIHVASLQPVG</sequence>
<reference evidence="6" key="1">
    <citation type="submission" date="2013-12" db="EMBL/GenBank/DDBJ databases">
        <title>The Genome Sequence of Aphanomyces invadans NJM9701.</title>
        <authorList>
            <consortium name="The Broad Institute Genomics Platform"/>
            <person name="Russ C."/>
            <person name="Tyler B."/>
            <person name="van West P."/>
            <person name="Dieguez-Uribeondo J."/>
            <person name="Young S.K."/>
            <person name="Zeng Q."/>
            <person name="Gargeya S."/>
            <person name="Fitzgerald M."/>
            <person name="Abouelleil A."/>
            <person name="Alvarado L."/>
            <person name="Chapman S.B."/>
            <person name="Gainer-Dewar J."/>
            <person name="Goldberg J."/>
            <person name="Griggs A."/>
            <person name="Gujja S."/>
            <person name="Hansen M."/>
            <person name="Howarth C."/>
            <person name="Imamovic A."/>
            <person name="Ireland A."/>
            <person name="Larimer J."/>
            <person name="McCowan C."/>
            <person name="Murphy C."/>
            <person name="Pearson M."/>
            <person name="Poon T.W."/>
            <person name="Priest M."/>
            <person name="Roberts A."/>
            <person name="Saif S."/>
            <person name="Shea T."/>
            <person name="Sykes S."/>
            <person name="Wortman J."/>
            <person name="Nusbaum C."/>
            <person name="Birren B."/>
        </authorList>
    </citation>
    <scope>NUCLEOTIDE SEQUENCE [LARGE SCALE GENOMIC DNA]</scope>
    <source>
        <strain evidence="6">NJM9701</strain>
    </source>
</reference>
<evidence type="ECO:0000256" key="4">
    <source>
        <dbReference type="SAM" id="MobiDB-lite"/>
    </source>
</evidence>
<organism evidence="6">
    <name type="scientific">Aphanomyces invadans</name>
    <dbReference type="NCBI Taxonomy" id="157072"/>
    <lineage>
        <taxon>Eukaryota</taxon>
        <taxon>Sar</taxon>
        <taxon>Stramenopiles</taxon>
        <taxon>Oomycota</taxon>
        <taxon>Saprolegniomycetes</taxon>
        <taxon>Saprolegniales</taxon>
        <taxon>Verrucalvaceae</taxon>
        <taxon>Aphanomyces</taxon>
    </lineage>
</organism>
<dbReference type="VEuPathDB" id="FungiDB:H310_00525"/>
<feature type="compositionally biased region" description="Polar residues" evidence="4">
    <location>
        <begin position="473"/>
        <end position="483"/>
    </location>
</feature>
<accession>A0A024UW20</accession>
<feature type="compositionally biased region" description="Low complexity" evidence="4">
    <location>
        <begin position="520"/>
        <end position="533"/>
    </location>
</feature>
<dbReference type="InterPro" id="IPR017441">
    <property type="entry name" value="Protein_kinase_ATP_BS"/>
</dbReference>
<keyword evidence="1 3" id="KW-0547">Nucleotide-binding</keyword>
<dbReference type="PANTHER" id="PTHR24346:SF77">
    <property type="entry name" value="SERINE THREONINE PROTEIN KINASE"/>
    <property type="match status" value="1"/>
</dbReference>
<dbReference type="InterPro" id="IPR008271">
    <property type="entry name" value="Ser/Thr_kinase_AS"/>
</dbReference>
<name>A0A024UW20_9STRA</name>
<protein>
    <submittedName>
        <fullName evidence="6">CAMKK/CAMKK-META protein kinase</fullName>
    </submittedName>
</protein>
<dbReference type="RefSeq" id="XP_008861566.1">
    <property type="nucleotide sequence ID" value="XM_008863344.1"/>
</dbReference>
<evidence type="ECO:0000256" key="2">
    <source>
        <dbReference type="ARBA" id="ARBA00022840"/>
    </source>
</evidence>
<feature type="binding site" evidence="3">
    <location>
        <position position="126"/>
    </location>
    <ligand>
        <name>ATP</name>
        <dbReference type="ChEBI" id="CHEBI:30616"/>
    </ligand>
</feature>
<dbReference type="GO" id="GO:0005737">
    <property type="term" value="C:cytoplasm"/>
    <property type="evidence" value="ECO:0007669"/>
    <property type="project" value="TreeGrafter"/>
</dbReference>
<dbReference type="SUPFAM" id="SSF56112">
    <property type="entry name" value="Protein kinase-like (PK-like)"/>
    <property type="match status" value="1"/>
</dbReference>
<dbReference type="CDD" id="cd14008">
    <property type="entry name" value="STKc_LKB1_CaMKK"/>
    <property type="match status" value="1"/>
</dbReference>
<dbReference type="EMBL" id="KI913952">
    <property type="protein sequence ID" value="ETW10155.1"/>
    <property type="molecule type" value="Genomic_DNA"/>
</dbReference>
<dbReference type="eggNOG" id="KOG0585">
    <property type="taxonomic scope" value="Eukaryota"/>
</dbReference>
<gene>
    <name evidence="6" type="ORF">H310_00525</name>
</gene>
<dbReference type="GO" id="GO:0004674">
    <property type="term" value="F:protein serine/threonine kinase activity"/>
    <property type="evidence" value="ECO:0007669"/>
    <property type="project" value="TreeGrafter"/>
</dbReference>
<dbReference type="PROSITE" id="PS00107">
    <property type="entry name" value="PROTEIN_KINASE_ATP"/>
    <property type="match status" value="1"/>
</dbReference>
<dbReference type="SMART" id="SM00220">
    <property type="entry name" value="S_TKc"/>
    <property type="match status" value="1"/>
</dbReference>
<dbReference type="OrthoDB" id="68483at2759"/>
<dbReference type="GO" id="GO:0035556">
    <property type="term" value="P:intracellular signal transduction"/>
    <property type="evidence" value="ECO:0007669"/>
    <property type="project" value="TreeGrafter"/>
</dbReference>
<evidence type="ECO:0000259" key="5">
    <source>
        <dbReference type="PROSITE" id="PS50011"/>
    </source>
</evidence>
<dbReference type="PROSITE" id="PS00108">
    <property type="entry name" value="PROTEIN_KINASE_ST"/>
    <property type="match status" value="1"/>
</dbReference>
<evidence type="ECO:0000256" key="3">
    <source>
        <dbReference type="PROSITE-ProRule" id="PRU10141"/>
    </source>
</evidence>